<sequence>MKILVGEGGFVFFVSRLLAGYRKVWEALEENLQALQEKIKVDDEKWIEETEFYGRLEVCLQEHTVAHDDRNWRFAGLCRAPRVFLGSGRSSFANVTVLGVGERLERPLPQRKR</sequence>
<proteinExistence type="predicted"/>
<comment type="caution">
    <text evidence="3">The sequence shown here is derived from an EMBL/GenBank/DDBJ whole genome shotgun (WGS) entry which is preliminary data.</text>
</comment>
<dbReference type="EMBL" id="WKED01000049">
    <property type="protein sequence ID" value="MCF5109447.1"/>
    <property type="molecule type" value="Genomic_DNA"/>
</dbReference>
<reference evidence="2 5" key="1">
    <citation type="submission" date="2019-11" db="EMBL/GenBank/DDBJ databases">
        <title>Epiphytic Pseudomonas syringae from cherry orchards.</title>
        <authorList>
            <person name="Hulin M.T."/>
        </authorList>
    </citation>
    <scope>NUCLEOTIDE SEQUENCE [LARGE SCALE GENOMIC DNA]</scope>
    <source>
        <strain evidence="2 5">PA-6-5B</strain>
    </source>
</reference>
<evidence type="ECO:0000313" key="3">
    <source>
        <dbReference type="EMBL" id="NNA98681.1"/>
    </source>
</evidence>
<evidence type="ECO:0000313" key="4">
    <source>
        <dbReference type="Proteomes" id="UP000542111"/>
    </source>
</evidence>
<keyword evidence="1" id="KW-0175">Coiled coil</keyword>
<keyword evidence="5" id="KW-1185">Reference proteome</keyword>
<name>A0A7Y1MUY3_9PSED</name>
<gene>
    <name evidence="2" type="ORF">GIW56_21685</name>
    <name evidence="3" type="ORF">HBO33_26335</name>
</gene>
<evidence type="ECO:0000256" key="1">
    <source>
        <dbReference type="SAM" id="Coils"/>
    </source>
</evidence>
<feature type="coiled-coil region" evidence="1">
    <location>
        <begin position="18"/>
        <end position="45"/>
    </location>
</feature>
<dbReference type="Proteomes" id="UP000814003">
    <property type="component" value="Unassembled WGS sequence"/>
</dbReference>
<dbReference type="EMBL" id="JAAQYP010000065">
    <property type="protein sequence ID" value="NNA98681.1"/>
    <property type="molecule type" value="Genomic_DNA"/>
</dbReference>
<evidence type="ECO:0000313" key="5">
    <source>
        <dbReference type="Proteomes" id="UP000814003"/>
    </source>
</evidence>
<accession>A0A7Y1MUY3</accession>
<dbReference type="AlphaFoldDB" id="A0A7Y1MUY3"/>
<protein>
    <submittedName>
        <fullName evidence="3">Uncharacterized protein</fullName>
    </submittedName>
</protein>
<dbReference type="Proteomes" id="UP000542111">
    <property type="component" value="Unassembled WGS sequence"/>
</dbReference>
<reference evidence="3 4" key="2">
    <citation type="journal article" date="2020" name="Front. Microbiol.">
        <title>Genetic Organization of the aprX-lipA2 Operon Affects the Proteolytic Potential of Pseudomonas Species in Milk.</title>
        <authorList>
            <person name="Maier C."/>
            <person name="Huptas C."/>
            <person name="von Neubeck M."/>
            <person name="Scherer S."/>
            <person name="Wenning M."/>
            <person name="Lucking G."/>
        </authorList>
    </citation>
    <scope>NUCLEOTIDE SEQUENCE [LARGE SCALE GENOMIC DNA]</scope>
    <source>
        <strain evidence="3 4">G4779</strain>
    </source>
</reference>
<evidence type="ECO:0000313" key="2">
    <source>
        <dbReference type="EMBL" id="MCF5109447.1"/>
    </source>
</evidence>
<organism evidence="3 4">
    <name type="scientific">Pseudomonas gessardii</name>
    <dbReference type="NCBI Taxonomy" id="78544"/>
    <lineage>
        <taxon>Bacteria</taxon>
        <taxon>Pseudomonadati</taxon>
        <taxon>Pseudomonadota</taxon>
        <taxon>Gammaproteobacteria</taxon>
        <taxon>Pseudomonadales</taxon>
        <taxon>Pseudomonadaceae</taxon>
        <taxon>Pseudomonas</taxon>
    </lineage>
</organism>
<dbReference type="RefSeq" id="WP_126644778.1">
    <property type="nucleotide sequence ID" value="NZ_JAAQYN010000016.1"/>
</dbReference>